<dbReference type="EMBL" id="JAUTWS010000482">
    <property type="protein sequence ID" value="MDO9714695.1"/>
    <property type="molecule type" value="Genomic_DNA"/>
</dbReference>
<feature type="non-terminal residue" evidence="1">
    <location>
        <position position="1"/>
    </location>
</feature>
<accession>A0ABT9EF82</accession>
<name>A0ABT9EF82_9PROT</name>
<feature type="non-terminal residue" evidence="1">
    <location>
        <position position="155"/>
    </location>
</feature>
<comment type="caution">
    <text evidence="1">The sequence shown here is derived from an EMBL/GenBank/DDBJ whole genome shotgun (WGS) entry which is preliminary data.</text>
</comment>
<evidence type="ECO:0000313" key="2">
    <source>
        <dbReference type="Proteomes" id="UP001243009"/>
    </source>
</evidence>
<keyword evidence="2" id="KW-1185">Reference proteome</keyword>
<sequence>RHIRSTPELDRLRAQLSSLMPYRAAAEVLAQVLPVDAGSDPETLRRHTFKVAASLPVLAAAKPATPAEAIVVTLDSTFIRSCEEGERHLEVRIGNVETTTGRRQVFGAVAKTDTDPAALIRCSLNAVGCSKGTALTAFTDGCPRLRGILLKAGVT</sequence>
<reference evidence="1 2" key="1">
    <citation type="submission" date="2023-08" db="EMBL/GenBank/DDBJ databases">
        <title>The draft genome sequence of Paracraurococcus sp. LOR1-02.</title>
        <authorList>
            <person name="Kingkaew E."/>
            <person name="Tanasupawat S."/>
        </authorList>
    </citation>
    <scope>NUCLEOTIDE SEQUENCE [LARGE SCALE GENOMIC DNA]</scope>
    <source>
        <strain evidence="1 2">LOR1-02</strain>
    </source>
</reference>
<organism evidence="1 2">
    <name type="scientific">Paracraurococcus lichenis</name>
    <dbReference type="NCBI Taxonomy" id="3064888"/>
    <lineage>
        <taxon>Bacteria</taxon>
        <taxon>Pseudomonadati</taxon>
        <taxon>Pseudomonadota</taxon>
        <taxon>Alphaproteobacteria</taxon>
        <taxon>Acetobacterales</taxon>
        <taxon>Roseomonadaceae</taxon>
        <taxon>Paracraurococcus</taxon>
    </lineage>
</organism>
<protein>
    <recommendedName>
        <fullName evidence="3">Transposase</fullName>
    </recommendedName>
</protein>
<evidence type="ECO:0008006" key="3">
    <source>
        <dbReference type="Google" id="ProtNLM"/>
    </source>
</evidence>
<evidence type="ECO:0000313" key="1">
    <source>
        <dbReference type="EMBL" id="MDO9714695.1"/>
    </source>
</evidence>
<dbReference type="Proteomes" id="UP001243009">
    <property type="component" value="Unassembled WGS sequence"/>
</dbReference>
<proteinExistence type="predicted"/>
<gene>
    <name evidence="1" type="ORF">Q7A36_40890</name>
</gene>